<dbReference type="Pfam" id="PF13503">
    <property type="entry name" value="DUF4123"/>
    <property type="match status" value="1"/>
</dbReference>
<keyword evidence="3" id="KW-1185">Reference proteome</keyword>
<sequence>MSTAPLKPKWQIQQANPMLPASDQNAYVLFEPLLWPDWQTLFSEDDAVSLFSKTRFSHLENGPLLVPLTKKLQLWERLIVQLESTPCGCLLATPDTVSFSELTESLRERLIVSRGQADVVIRFYEPRKLLMLVGSMSSEQRKQFFPKLHRIHWFDQYWLLADWHSHAVSTALGEGWVMSDDQINTMMTIAEQWQGETA</sequence>
<evidence type="ECO:0000313" key="3">
    <source>
        <dbReference type="Proteomes" id="UP000033633"/>
    </source>
</evidence>
<dbReference type="InterPro" id="IPR025391">
    <property type="entry name" value="DUF4123"/>
</dbReference>
<evidence type="ECO:0000313" key="2">
    <source>
        <dbReference type="EMBL" id="KKC97888.1"/>
    </source>
</evidence>
<name>A0A0F5V6Y3_9GAMM</name>
<proteinExistence type="predicted"/>
<dbReference type="RefSeq" id="WP_046222591.1">
    <property type="nucleotide sequence ID" value="NZ_JWYV01000036.1"/>
</dbReference>
<evidence type="ECO:0000259" key="1">
    <source>
        <dbReference type="Pfam" id="PF13503"/>
    </source>
</evidence>
<protein>
    <recommendedName>
        <fullName evidence="1">DUF4123 domain-containing protein</fullName>
    </recommendedName>
</protein>
<gene>
    <name evidence="2" type="ORF">KY46_21445</name>
</gene>
<accession>A0A0F5V6Y3</accession>
<feature type="domain" description="DUF4123" evidence="1">
    <location>
        <begin position="33"/>
        <end position="143"/>
    </location>
</feature>
<dbReference type="EMBL" id="JWYV01000036">
    <property type="protein sequence ID" value="KKC97888.1"/>
    <property type="molecule type" value="Genomic_DNA"/>
</dbReference>
<comment type="caution">
    <text evidence="2">The sequence shown here is derived from an EMBL/GenBank/DDBJ whole genome shotgun (WGS) entry which is preliminary data.</text>
</comment>
<reference evidence="2 3" key="1">
    <citation type="submission" date="2014-12" db="EMBL/GenBank/DDBJ databases">
        <title>Mercury Reductase activity and rhizosphere competence traits in the genome of root associated Photobacterium halotolerans MELD1.</title>
        <authorList>
            <person name="Mathew D.C."/>
            <person name="Huang C.-C."/>
        </authorList>
    </citation>
    <scope>NUCLEOTIDE SEQUENCE [LARGE SCALE GENOMIC DNA]</scope>
    <source>
        <strain evidence="2 3">MELD1</strain>
    </source>
</reference>
<dbReference type="PATRIC" id="fig|265726.11.peg.3374"/>
<dbReference type="STRING" id="265726.KY46_21445"/>
<dbReference type="OrthoDB" id="5870823at2"/>
<dbReference type="Proteomes" id="UP000033633">
    <property type="component" value="Unassembled WGS sequence"/>
</dbReference>
<dbReference type="AlphaFoldDB" id="A0A0F5V6Y3"/>
<organism evidence="2 3">
    <name type="scientific">Photobacterium halotolerans</name>
    <dbReference type="NCBI Taxonomy" id="265726"/>
    <lineage>
        <taxon>Bacteria</taxon>
        <taxon>Pseudomonadati</taxon>
        <taxon>Pseudomonadota</taxon>
        <taxon>Gammaproteobacteria</taxon>
        <taxon>Vibrionales</taxon>
        <taxon>Vibrionaceae</taxon>
        <taxon>Photobacterium</taxon>
    </lineage>
</organism>